<keyword evidence="3" id="KW-1185">Reference proteome</keyword>
<gene>
    <name evidence="2" type="ORF">SAMN02745220_02606</name>
</gene>
<accession>A0A1M7Y8N5</accession>
<keyword evidence="2" id="KW-0489">Methyltransferase</keyword>
<proteinExistence type="predicted"/>
<dbReference type="InterPro" id="IPR027266">
    <property type="entry name" value="TrmE/GcvT-like"/>
</dbReference>
<dbReference type="RefSeq" id="WP_073613897.1">
    <property type="nucleotide sequence ID" value="NZ_FRFE01000012.1"/>
</dbReference>
<dbReference type="InterPro" id="IPR006222">
    <property type="entry name" value="GCVT_N"/>
</dbReference>
<dbReference type="PANTHER" id="PTHR43757:SF2">
    <property type="entry name" value="AMINOMETHYLTRANSFERASE, MITOCHONDRIAL"/>
    <property type="match status" value="1"/>
</dbReference>
<dbReference type="InterPro" id="IPR028896">
    <property type="entry name" value="GcvT/YgfZ/DmdA"/>
</dbReference>
<dbReference type="STRING" id="1121416.SAMN02745220_02606"/>
<evidence type="ECO:0000313" key="3">
    <source>
        <dbReference type="Proteomes" id="UP000184603"/>
    </source>
</evidence>
<feature type="domain" description="GCVT N-terminal" evidence="1">
    <location>
        <begin position="9"/>
        <end position="270"/>
    </location>
</feature>
<dbReference type="PANTHER" id="PTHR43757">
    <property type="entry name" value="AMINOMETHYLTRANSFERASE"/>
    <property type="match status" value="1"/>
</dbReference>
<dbReference type="Gene3D" id="3.30.1360.120">
    <property type="entry name" value="Probable tRNA modification gtpase trme, domain 1"/>
    <property type="match status" value="1"/>
</dbReference>
<dbReference type="SUPFAM" id="SSF103025">
    <property type="entry name" value="Folate-binding domain"/>
    <property type="match status" value="1"/>
</dbReference>
<organism evidence="2 3">
    <name type="scientific">Desulfopila aestuarii DSM 18488</name>
    <dbReference type="NCBI Taxonomy" id="1121416"/>
    <lineage>
        <taxon>Bacteria</taxon>
        <taxon>Pseudomonadati</taxon>
        <taxon>Thermodesulfobacteriota</taxon>
        <taxon>Desulfobulbia</taxon>
        <taxon>Desulfobulbales</taxon>
        <taxon>Desulfocapsaceae</taxon>
        <taxon>Desulfopila</taxon>
    </lineage>
</organism>
<protein>
    <submittedName>
        <fullName evidence="2">Aminomethyltransferase</fullName>
    </submittedName>
</protein>
<evidence type="ECO:0000259" key="1">
    <source>
        <dbReference type="Pfam" id="PF01571"/>
    </source>
</evidence>
<name>A0A1M7Y8N5_9BACT</name>
<dbReference type="Proteomes" id="UP000184603">
    <property type="component" value="Unassembled WGS sequence"/>
</dbReference>
<dbReference type="GO" id="GO:0008168">
    <property type="term" value="F:methyltransferase activity"/>
    <property type="evidence" value="ECO:0007669"/>
    <property type="project" value="UniProtKB-KW"/>
</dbReference>
<sequence>MEELKRTALYSWHVEHGANIAPFGEYEMPLWYTGGAKAEHLAVISGAGLFDTSHMAVVTVAGAKARELIQYCFSKDLDHCVGLKKGPLVIGRCVYGVFLNPDGTVLDDAIVYQVAEKGYMVVVNAGMGGAIAERLEKYNTDYNADVDDLTDQVGKMDVQGPAAAKIVKKLLADPEKVLANMAYFSFKGGFAGIDAAEPVTLVDGTSLMLSRTGYTGEFGFEIFIDKDDFVRVWQEVMAAGEEFGALPCGLAARDSLRAGAVLPLSHQDIGNWLFGANPWLFALPFTDDQKGFTKKFVGSEAVAATGKVLHTLPFAGYDPRKIVVSDETFVTDMEGKNIGRILTCATDMAIGRVDGVIYSVASITEDGCPAAFVPKGLSCGFVQLEEDLAPGTEVILTDGRKKKITVEIRADVRPRRTARRPMKEML</sequence>
<dbReference type="EMBL" id="FRFE01000012">
    <property type="protein sequence ID" value="SHO49005.1"/>
    <property type="molecule type" value="Genomic_DNA"/>
</dbReference>
<dbReference type="GO" id="GO:0032259">
    <property type="term" value="P:methylation"/>
    <property type="evidence" value="ECO:0007669"/>
    <property type="project" value="UniProtKB-KW"/>
</dbReference>
<dbReference type="OrthoDB" id="9774591at2"/>
<reference evidence="2 3" key="1">
    <citation type="submission" date="2016-12" db="EMBL/GenBank/DDBJ databases">
        <authorList>
            <person name="Song W.-J."/>
            <person name="Kurnit D.M."/>
        </authorList>
    </citation>
    <scope>NUCLEOTIDE SEQUENCE [LARGE SCALE GENOMIC DNA]</scope>
    <source>
        <strain evidence="2 3">DSM 18488</strain>
    </source>
</reference>
<evidence type="ECO:0000313" key="2">
    <source>
        <dbReference type="EMBL" id="SHO49005.1"/>
    </source>
</evidence>
<dbReference type="Pfam" id="PF01571">
    <property type="entry name" value="GCV_T"/>
    <property type="match status" value="1"/>
</dbReference>
<keyword evidence="2" id="KW-0808">Transferase</keyword>
<dbReference type="AlphaFoldDB" id="A0A1M7Y8N5"/>